<gene>
    <name evidence="1" type="ORF">EI555_016466</name>
</gene>
<name>A0A4U1EGY4_MONMO</name>
<comment type="caution">
    <text evidence="1">The sequence shown here is derived from an EMBL/GenBank/DDBJ whole genome shotgun (WGS) entry which is preliminary data.</text>
</comment>
<sequence>TGCTSHEKLRPQQLLELRRRQLKDQELSRRELCNPMQEGNKDDSSVIATDGVISAAEGSSNNQEPRLWGIHKLSLFQRLERLGYFRTNALEKKWKGSKVKQKKEIPQVVESVRRMKNRSLCPFPSKNKAILEISVLAMVSSQVAKISCGVLMRIEARLWCINRIDEAKAYV</sequence>
<feature type="non-terminal residue" evidence="1">
    <location>
        <position position="1"/>
    </location>
</feature>
<evidence type="ECO:0000313" key="1">
    <source>
        <dbReference type="EMBL" id="TKC35504.1"/>
    </source>
</evidence>
<feature type="non-terminal residue" evidence="1">
    <location>
        <position position="171"/>
    </location>
</feature>
<organism evidence="1 2">
    <name type="scientific">Monodon monoceros</name>
    <name type="common">Narwhal</name>
    <name type="synonym">Ceratodon monodon</name>
    <dbReference type="NCBI Taxonomy" id="40151"/>
    <lineage>
        <taxon>Eukaryota</taxon>
        <taxon>Metazoa</taxon>
        <taxon>Chordata</taxon>
        <taxon>Craniata</taxon>
        <taxon>Vertebrata</taxon>
        <taxon>Euteleostomi</taxon>
        <taxon>Mammalia</taxon>
        <taxon>Eutheria</taxon>
        <taxon>Laurasiatheria</taxon>
        <taxon>Artiodactyla</taxon>
        <taxon>Whippomorpha</taxon>
        <taxon>Cetacea</taxon>
        <taxon>Odontoceti</taxon>
        <taxon>Monodontidae</taxon>
        <taxon>Monodon</taxon>
    </lineage>
</organism>
<proteinExistence type="predicted"/>
<reference evidence="2" key="1">
    <citation type="journal article" date="2019" name="IScience">
        <title>Narwhal Genome Reveals Long-Term Low Genetic Diversity despite Current Large Abundance Size.</title>
        <authorList>
            <person name="Westbury M.V."/>
            <person name="Petersen B."/>
            <person name="Garde E."/>
            <person name="Heide-Jorgensen M.P."/>
            <person name="Lorenzen E.D."/>
        </authorList>
    </citation>
    <scope>NUCLEOTIDE SEQUENCE [LARGE SCALE GENOMIC DNA]</scope>
</reference>
<dbReference type="Proteomes" id="UP000308365">
    <property type="component" value="Unassembled WGS sequence"/>
</dbReference>
<accession>A0A4U1EGY4</accession>
<evidence type="ECO:0000313" key="2">
    <source>
        <dbReference type="Proteomes" id="UP000308365"/>
    </source>
</evidence>
<dbReference type="EMBL" id="RWIC01001513">
    <property type="protein sequence ID" value="TKC35504.1"/>
    <property type="molecule type" value="Genomic_DNA"/>
</dbReference>
<dbReference type="AlphaFoldDB" id="A0A4U1EGY4"/>
<protein>
    <submittedName>
        <fullName evidence="1">Uncharacterized protein</fullName>
    </submittedName>
</protein>